<dbReference type="AlphaFoldDB" id="A0A3M7RF38"/>
<gene>
    <name evidence="1" type="ORF">BpHYR1_051448</name>
</gene>
<organism evidence="1 2">
    <name type="scientific">Brachionus plicatilis</name>
    <name type="common">Marine rotifer</name>
    <name type="synonym">Brachionus muelleri</name>
    <dbReference type="NCBI Taxonomy" id="10195"/>
    <lineage>
        <taxon>Eukaryota</taxon>
        <taxon>Metazoa</taxon>
        <taxon>Spiralia</taxon>
        <taxon>Gnathifera</taxon>
        <taxon>Rotifera</taxon>
        <taxon>Eurotatoria</taxon>
        <taxon>Monogononta</taxon>
        <taxon>Pseudotrocha</taxon>
        <taxon>Ploima</taxon>
        <taxon>Brachionidae</taxon>
        <taxon>Brachionus</taxon>
    </lineage>
</organism>
<keyword evidence="2" id="KW-1185">Reference proteome</keyword>
<proteinExistence type="predicted"/>
<protein>
    <submittedName>
        <fullName evidence="1">Uncharacterized protein</fullName>
    </submittedName>
</protein>
<sequence length="77" mass="9239">MKILIEKSCCMIFEKKTKNRKHFSHYFIEPNSLKQDFAPDPFIISINCQLTIVHKRTKKDTFFARENCFHNKSTQKD</sequence>
<dbReference type="EMBL" id="REGN01003519">
    <property type="protein sequence ID" value="RNA22193.1"/>
    <property type="molecule type" value="Genomic_DNA"/>
</dbReference>
<accession>A0A3M7RF38</accession>
<evidence type="ECO:0000313" key="1">
    <source>
        <dbReference type="EMBL" id="RNA22193.1"/>
    </source>
</evidence>
<reference evidence="1 2" key="1">
    <citation type="journal article" date="2018" name="Sci. Rep.">
        <title>Genomic signatures of local adaptation to the degree of environmental predictability in rotifers.</title>
        <authorList>
            <person name="Franch-Gras L."/>
            <person name="Hahn C."/>
            <person name="Garcia-Roger E.M."/>
            <person name="Carmona M.J."/>
            <person name="Serra M."/>
            <person name="Gomez A."/>
        </authorList>
    </citation>
    <scope>NUCLEOTIDE SEQUENCE [LARGE SCALE GENOMIC DNA]</scope>
    <source>
        <strain evidence="1">HYR1</strain>
    </source>
</reference>
<comment type="caution">
    <text evidence="1">The sequence shown here is derived from an EMBL/GenBank/DDBJ whole genome shotgun (WGS) entry which is preliminary data.</text>
</comment>
<name>A0A3M7RF38_BRAPC</name>
<dbReference type="Proteomes" id="UP000276133">
    <property type="component" value="Unassembled WGS sequence"/>
</dbReference>
<evidence type="ECO:0000313" key="2">
    <source>
        <dbReference type="Proteomes" id="UP000276133"/>
    </source>
</evidence>